<dbReference type="InterPro" id="IPR000866">
    <property type="entry name" value="AhpC/TSA"/>
</dbReference>
<dbReference type="GO" id="GO:0016491">
    <property type="term" value="F:oxidoreductase activity"/>
    <property type="evidence" value="ECO:0007669"/>
    <property type="project" value="InterPro"/>
</dbReference>
<dbReference type="SUPFAM" id="SSF52833">
    <property type="entry name" value="Thioredoxin-like"/>
    <property type="match status" value="1"/>
</dbReference>
<evidence type="ECO:0000256" key="3">
    <source>
        <dbReference type="ARBA" id="ARBA00023157"/>
    </source>
</evidence>
<feature type="domain" description="Thioredoxin" evidence="5">
    <location>
        <begin position="35"/>
        <end position="176"/>
    </location>
</feature>
<evidence type="ECO:0000256" key="1">
    <source>
        <dbReference type="ARBA" id="ARBA00004196"/>
    </source>
</evidence>
<dbReference type="Pfam" id="PF00578">
    <property type="entry name" value="AhpC-TSA"/>
    <property type="match status" value="1"/>
</dbReference>
<keyword evidence="3" id="KW-1015">Disulfide bond</keyword>
<dbReference type="PROSITE" id="PS51352">
    <property type="entry name" value="THIOREDOXIN_2"/>
    <property type="match status" value="1"/>
</dbReference>
<dbReference type="InterPro" id="IPR050553">
    <property type="entry name" value="Thioredoxin_ResA/DsbE_sf"/>
</dbReference>
<dbReference type="PANTHER" id="PTHR42852:SF6">
    <property type="entry name" value="THIOL:DISULFIDE INTERCHANGE PROTEIN DSBE"/>
    <property type="match status" value="1"/>
</dbReference>
<dbReference type="GO" id="GO:0030313">
    <property type="term" value="C:cell envelope"/>
    <property type="evidence" value="ECO:0007669"/>
    <property type="project" value="UniProtKB-SubCell"/>
</dbReference>
<organism evidence="6">
    <name type="scientific">marine metagenome</name>
    <dbReference type="NCBI Taxonomy" id="408172"/>
    <lineage>
        <taxon>unclassified sequences</taxon>
        <taxon>metagenomes</taxon>
        <taxon>ecological metagenomes</taxon>
    </lineage>
</organism>
<dbReference type="InterPro" id="IPR013766">
    <property type="entry name" value="Thioredoxin_domain"/>
</dbReference>
<dbReference type="GO" id="GO:0017004">
    <property type="term" value="P:cytochrome complex assembly"/>
    <property type="evidence" value="ECO:0007669"/>
    <property type="project" value="UniProtKB-KW"/>
</dbReference>
<sequence>MWTSWKFWAVWGLIIGLIALLAFGFTTDPKIVPSPLVGRPAPDFEITVLNGDQKIRLSEFKGKPVLLNYWASWCQECKVEAHILEAFHQKYGLATQQIKVIGIAIQDTGDKAKAFARLFGKTYFLGQDDATGNIALDYGIYGVPETFFIDPEGTIFYKHIGAVNAELLEKKFKQFF</sequence>
<dbReference type="AlphaFoldDB" id="A0A381PYB7"/>
<dbReference type="InterPro" id="IPR036249">
    <property type="entry name" value="Thioredoxin-like_sf"/>
</dbReference>
<gene>
    <name evidence="6" type="ORF">METZ01_LOCUS24462</name>
</gene>
<keyword evidence="2" id="KW-0201">Cytochrome c-type biogenesis</keyword>
<comment type="subcellular location">
    <subcellularLocation>
        <location evidence="1">Cell envelope</location>
    </subcellularLocation>
</comment>
<reference evidence="6" key="1">
    <citation type="submission" date="2018-05" db="EMBL/GenBank/DDBJ databases">
        <authorList>
            <person name="Lanie J.A."/>
            <person name="Ng W.-L."/>
            <person name="Kazmierczak K.M."/>
            <person name="Andrzejewski T.M."/>
            <person name="Davidsen T.M."/>
            <person name="Wayne K.J."/>
            <person name="Tettelin H."/>
            <person name="Glass J.I."/>
            <person name="Rusch D."/>
            <person name="Podicherti R."/>
            <person name="Tsui H.-C.T."/>
            <person name="Winkler M.E."/>
        </authorList>
    </citation>
    <scope>NUCLEOTIDE SEQUENCE</scope>
</reference>
<evidence type="ECO:0000313" key="6">
    <source>
        <dbReference type="EMBL" id="SUZ71608.1"/>
    </source>
</evidence>
<dbReference type="GO" id="GO:0016209">
    <property type="term" value="F:antioxidant activity"/>
    <property type="evidence" value="ECO:0007669"/>
    <property type="project" value="InterPro"/>
</dbReference>
<dbReference type="Gene3D" id="3.40.30.10">
    <property type="entry name" value="Glutaredoxin"/>
    <property type="match status" value="1"/>
</dbReference>
<proteinExistence type="predicted"/>
<keyword evidence="4" id="KW-0676">Redox-active center</keyword>
<evidence type="ECO:0000259" key="5">
    <source>
        <dbReference type="PROSITE" id="PS51352"/>
    </source>
</evidence>
<evidence type="ECO:0000256" key="4">
    <source>
        <dbReference type="ARBA" id="ARBA00023284"/>
    </source>
</evidence>
<dbReference type="PANTHER" id="PTHR42852">
    <property type="entry name" value="THIOL:DISULFIDE INTERCHANGE PROTEIN DSBE"/>
    <property type="match status" value="1"/>
</dbReference>
<evidence type="ECO:0000256" key="2">
    <source>
        <dbReference type="ARBA" id="ARBA00022748"/>
    </source>
</evidence>
<accession>A0A381PYB7</accession>
<name>A0A381PYB7_9ZZZZ</name>
<dbReference type="EMBL" id="UINC01001127">
    <property type="protein sequence ID" value="SUZ71608.1"/>
    <property type="molecule type" value="Genomic_DNA"/>
</dbReference>
<protein>
    <recommendedName>
        <fullName evidence="5">Thioredoxin domain-containing protein</fullName>
    </recommendedName>
</protein>